<reference evidence="2" key="1">
    <citation type="journal article" date="2020" name="mSystems">
        <title>Genome- and Community-Level Interaction Insights into Carbon Utilization and Element Cycling Functions of Hydrothermarchaeota in Hydrothermal Sediment.</title>
        <authorList>
            <person name="Zhou Z."/>
            <person name="Liu Y."/>
            <person name="Xu W."/>
            <person name="Pan J."/>
            <person name="Luo Z.H."/>
            <person name="Li M."/>
        </authorList>
    </citation>
    <scope>NUCLEOTIDE SEQUENCE [LARGE SCALE GENOMIC DNA]</scope>
    <source>
        <strain evidence="2">SpSt-25</strain>
    </source>
</reference>
<accession>A0A7C1P0N4</accession>
<dbReference type="Pfam" id="PF11781">
    <property type="entry name" value="Zn_ribbon_RRN7"/>
    <property type="match status" value="1"/>
</dbReference>
<evidence type="ECO:0000313" key="2">
    <source>
        <dbReference type="EMBL" id="HEB48277.1"/>
    </source>
</evidence>
<dbReference type="Gene3D" id="6.20.50.180">
    <property type="match status" value="1"/>
</dbReference>
<comment type="caution">
    <text evidence="2">The sequence shown here is derived from an EMBL/GenBank/DDBJ whole genome shotgun (WGS) entry which is preliminary data.</text>
</comment>
<feature type="domain" description="RRN7-type" evidence="1">
    <location>
        <begin position="5"/>
        <end position="31"/>
    </location>
</feature>
<protein>
    <recommendedName>
        <fullName evidence="1">RRN7-type domain-containing protein</fullName>
    </recommendedName>
</protein>
<dbReference type="AlphaFoldDB" id="A0A7C1P0N4"/>
<evidence type="ECO:0000259" key="1">
    <source>
        <dbReference type="Pfam" id="PF11781"/>
    </source>
</evidence>
<proteinExistence type="predicted"/>
<sequence>MGGKALRCAACGSLNVVAKIEGKYYCFKCGSTVILENSKRMLQELKKKYLESSA</sequence>
<dbReference type="EMBL" id="DSKP01000020">
    <property type="protein sequence ID" value="HEB48277.1"/>
    <property type="molecule type" value="Genomic_DNA"/>
</dbReference>
<dbReference type="InterPro" id="IPR021752">
    <property type="entry name" value="TF_Rrn7_Zf"/>
</dbReference>
<name>A0A7C1P0N4_THEPE</name>
<gene>
    <name evidence="2" type="ORF">ENP77_00540</name>
</gene>
<organism evidence="2">
    <name type="scientific">Thermofilum pendens</name>
    <dbReference type="NCBI Taxonomy" id="2269"/>
    <lineage>
        <taxon>Archaea</taxon>
        <taxon>Thermoproteota</taxon>
        <taxon>Thermoprotei</taxon>
        <taxon>Thermofilales</taxon>
        <taxon>Thermofilaceae</taxon>
        <taxon>Thermofilum</taxon>
    </lineage>
</organism>